<dbReference type="EMBL" id="BMHB01000001">
    <property type="protein sequence ID" value="GGI14460.1"/>
    <property type="molecule type" value="Genomic_DNA"/>
</dbReference>
<evidence type="ECO:0000256" key="1">
    <source>
        <dbReference type="SAM" id="Phobius"/>
    </source>
</evidence>
<feature type="transmembrane region" description="Helical" evidence="1">
    <location>
        <begin position="131"/>
        <end position="157"/>
    </location>
</feature>
<feature type="transmembrane region" description="Helical" evidence="1">
    <location>
        <begin position="293"/>
        <end position="315"/>
    </location>
</feature>
<keyword evidence="1" id="KW-0812">Transmembrane</keyword>
<protein>
    <submittedName>
        <fullName evidence="3">Sporulation integral membrane protein YlbJ</fullName>
    </submittedName>
</protein>
<dbReference type="InterPro" id="IPR014226">
    <property type="entry name" value="Spore_IM_YlbJ"/>
</dbReference>
<feature type="transmembrane region" description="Helical" evidence="1">
    <location>
        <begin position="7"/>
        <end position="28"/>
    </location>
</feature>
<feature type="transmembrane region" description="Helical" evidence="1">
    <location>
        <begin position="208"/>
        <end position="233"/>
    </location>
</feature>
<keyword evidence="1" id="KW-1133">Transmembrane helix</keyword>
<dbReference type="AlphaFoldDB" id="A0A8J3AKG9"/>
<dbReference type="NCBIfam" id="TIGR02871">
    <property type="entry name" value="spore_ylbJ"/>
    <property type="match status" value="1"/>
</dbReference>
<evidence type="ECO:0000259" key="2">
    <source>
        <dbReference type="Pfam" id="PF07670"/>
    </source>
</evidence>
<accession>A0A8J3AKG9</accession>
<feature type="transmembrane region" description="Helical" evidence="1">
    <location>
        <begin position="377"/>
        <end position="401"/>
    </location>
</feature>
<sequence length="409" mass="45710">MKKNHFITLIIFIILVTLTATIIIYPDVAFKGSTRGLEMWWGIVFPSLLPFFILSELLICFGIVQFIGVFLEPVMRPLFRVPGVGAFVWAMGMASGFPSGAKLSAKLYKDGELTKLEAERLNSFTNSSNPLFIFVAISVGFFHNVNIGIVLAASHYLSNALVGLLMRFYGKNQPNYSRREKTPSNRIKHAFTVLHEKRMKEKRPIGKILGDAIASSIQTLLMIGGFIIVFSVLNMLLIEVGFITQVGKIISFFISKSSIHQDLSTPFVSGLFEITLGSKLVSDVANSTLLQQVALTSFILGFGGFSIQAQVASIISEVKMSMKPYMIGRLLQSVIAPILAVLLWKPLYVDRLASWSNHKTITVINNFTEQHFHIDSIFVIGPIITLTALYIYVLIIIYRIYIQKKKPQF</sequence>
<gene>
    <name evidence="3" type="ORF">GCM10007380_23050</name>
</gene>
<feature type="transmembrane region" description="Helical" evidence="1">
    <location>
        <begin position="78"/>
        <end position="97"/>
    </location>
</feature>
<feature type="transmembrane region" description="Helical" evidence="1">
    <location>
        <begin position="327"/>
        <end position="344"/>
    </location>
</feature>
<dbReference type="Pfam" id="PF07670">
    <property type="entry name" value="Gate"/>
    <property type="match status" value="1"/>
</dbReference>
<dbReference type="Proteomes" id="UP000626244">
    <property type="component" value="Unassembled WGS sequence"/>
</dbReference>
<feature type="transmembrane region" description="Helical" evidence="1">
    <location>
        <begin position="48"/>
        <end position="71"/>
    </location>
</feature>
<organism evidence="3 4">
    <name type="scientific">Gottfriedia solisilvae</name>
    <dbReference type="NCBI Taxonomy" id="1516104"/>
    <lineage>
        <taxon>Bacteria</taxon>
        <taxon>Bacillati</taxon>
        <taxon>Bacillota</taxon>
        <taxon>Bacilli</taxon>
        <taxon>Bacillales</taxon>
        <taxon>Bacillaceae</taxon>
        <taxon>Gottfriedia</taxon>
    </lineage>
</organism>
<comment type="caution">
    <text evidence="3">The sequence shown here is derived from an EMBL/GenBank/DDBJ whole genome shotgun (WGS) entry which is preliminary data.</text>
</comment>
<keyword evidence="1" id="KW-0472">Membrane</keyword>
<reference evidence="4" key="1">
    <citation type="journal article" date="2019" name="Int. J. Syst. Evol. Microbiol.">
        <title>The Global Catalogue of Microorganisms (GCM) 10K type strain sequencing project: providing services to taxonomists for standard genome sequencing and annotation.</title>
        <authorList>
            <consortium name="The Broad Institute Genomics Platform"/>
            <consortium name="The Broad Institute Genome Sequencing Center for Infectious Disease"/>
            <person name="Wu L."/>
            <person name="Ma J."/>
        </authorList>
    </citation>
    <scope>NUCLEOTIDE SEQUENCE [LARGE SCALE GENOMIC DNA]</scope>
    <source>
        <strain evidence="4">CGMCC 1.14993</strain>
    </source>
</reference>
<evidence type="ECO:0000313" key="4">
    <source>
        <dbReference type="Proteomes" id="UP000626244"/>
    </source>
</evidence>
<evidence type="ECO:0000313" key="3">
    <source>
        <dbReference type="EMBL" id="GGI14460.1"/>
    </source>
</evidence>
<dbReference type="InterPro" id="IPR011642">
    <property type="entry name" value="Gate_dom"/>
</dbReference>
<name>A0A8J3AKG9_9BACI</name>
<dbReference type="RefSeq" id="WP_235821445.1">
    <property type="nucleotide sequence ID" value="NZ_BMHB01000001.1"/>
</dbReference>
<keyword evidence="4" id="KW-1185">Reference proteome</keyword>
<proteinExistence type="predicted"/>
<feature type="domain" description="Nucleoside transporter/FeoB GTPase Gate" evidence="2">
    <location>
        <begin position="44"/>
        <end position="141"/>
    </location>
</feature>